<feature type="domain" description="J" evidence="5">
    <location>
        <begin position="5"/>
        <end position="69"/>
    </location>
</feature>
<dbReference type="GO" id="GO:0042026">
    <property type="term" value="P:protein refolding"/>
    <property type="evidence" value="ECO:0007669"/>
    <property type="project" value="TreeGrafter"/>
</dbReference>
<dbReference type="InterPro" id="IPR001623">
    <property type="entry name" value="DnaJ_domain"/>
</dbReference>
<dbReference type="Gene3D" id="1.10.287.110">
    <property type="entry name" value="DnaJ domain"/>
    <property type="match status" value="1"/>
</dbReference>
<dbReference type="Proteomes" id="UP000245474">
    <property type="component" value="Unassembled WGS sequence"/>
</dbReference>
<dbReference type="PANTHER" id="PTHR43096">
    <property type="entry name" value="DNAJ HOMOLOG 1, MITOCHONDRIAL-RELATED"/>
    <property type="match status" value="1"/>
</dbReference>
<dbReference type="CDD" id="cd10747">
    <property type="entry name" value="DnaJ_C"/>
    <property type="match status" value="1"/>
</dbReference>
<proteinExistence type="predicted"/>
<feature type="region of interest" description="Disordered" evidence="4">
    <location>
        <begin position="267"/>
        <end position="292"/>
    </location>
</feature>
<evidence type="ECO:0000256" key="2">
    <source>
        <dbReference type="ARBA" id="ARBA00023125"/>
    </source>
</evidence>
<dbReference type="InterPro" id="IPR036869">
    <property type="entry name" value="J_dom_sf"/>
</dbReference>
<organism evidence="6 7">
    <name type="scientific">Sediminicurvatus halobius</name>
    <dbReference type="NCBI Taxonomy" id="2182432"/>
    <lineage>
        <taxon>Bacteria</taxon>
        <taxon>Pseudomonadati</taxon>
        <taxon>Pseudomonadota</taxon>
        <taxon>Gammaproteobacteria</taxon>
        <taxon>Chromatiales</taxon>
        <taxon>Ectothiorhodospiraceae</taxon>
        <taxon>Sediminicurvatus</taxon>
    </lineage>
</organism>
<dbReference type="SMART" id="SM00271">
    <property type="entry name" value="DnaJ"/>
    <property type="match status" value="1"/>
</dbReference>
<dbReference type="GO" id="GO:0003677">
    <property type="term" value="F:DNA binding"/>
    <property type="evidence" value="ECO:0007669"/>
    <property type="project" value="UniProtKB-KW"/>
</dbReference>
<dbReference type="OrthoDB" id="9779889at2"/>
<dbReference type="PRINTS" id="PR00625">
    <property type="entry name" value="JDOMAIN"/>
</dbReference>
<dbReference type="RefSeq" id="WP_109676344.1">
    <property type="nucleotide sequence ID" value="NZ_CP086615.1"/>
</dbReference>
<dbReference type="Pfam" id="PF00226">
    <property type="entry name" value="DnaJ"/>
    <property type="match status" value="1"/>
</dbReference>
<protein>
    <submittedName>
        <fullName evidence="6">Cytochrome C biogenesis protein</fullName>
    </submittedName>
</protein>
<dbReference type="PANTHER" id="PTHR43096:SF52">
    <property type="entry name" value="DNAJ HOMOLOG 1, MITOCHONDRIAL-RELATED"/>
    <property type="match status" value="1"/>
</dbReference>
<dbReference type="SUPFAM" id="SSF49493">
    <property type="entry name" value="HSP40/DnaJ peptide-binding domain"/>
    <property type="match status" value="2"/>
</dbReference>
<evidence type="ECO:0000313" key="7">
    <source>
        <dbReference type="Proteomes" id="UP000245474"/>
    </source>
</evidence>
<evidence type="ECO:0000256" key="4">
    <source>
        <dbReference type="SAM" id="MobiDB-lite"/>
    </source>
</evidence>
<evidence type="ECO:0000256" key="1">
    <source>
        <dbReference type="ARBA" id="ARBA00022490"/>
    </source>
</evidence>
<keyword evidence="2" id="KW-0238">DNA-binding</keyword>
<dbReference type="GO" id="GO:0051082">
    <property type="term" value="F:unfolded protein binding"/>
    <property type="evidence" value="ECO:0007669"/>
    <property type="project" value="InterPro"/>
</dbReference>
<dbReference type="InterPro" id="IPR018253">
    <property type="entry name" value="DnaJ_domain_CS"/>
</dbReference>
<name>A0A2U2N6S4_9GAMM</name>
<dbReference type="SUPFAM" id="SSF46565">
    <property type="entry name" value="Chaperone J-domain"/>
    <property type="match status" value="1"/>
</dbReference>
<gene>
    <name evidence="6" type="ORF">DEM34_03590</name>
</gene>
<dbReference type="CDD" id="cd06257">
    <property type="entry name" value="DnaJ"/>
    <property type="match status" value="1"/>
</dbReference>
<dbReference type="FunFam" id="2.60.260.20:FF:000013">
    <property type="entry name" value="DnaJ subfamily B member 11"/>
    <property type="match status" value="1"/>
</dbReference>
<dbReference type="PROSITE" id="PS50076">
    <property type="entry name" value="DNAJ_2"/>
    <property type="match status" value="1"/>
</dbReference>
<keyword evidence="7" id="KW-1185">Reference proteome</keyword>
<accession>A0A2U2N6S4</accession>
<keyword evidence="3" id="KW-0143">Chaperone</keyword>
<dbReference type="FunFam" id="2.60.260.20:FF:000008">
    <property type="entry name" value="Curved DNA-binding protein"/>
    <property type="match status" value="1"/>
</dbReference>
<dbReference type="PROSITE" id="PS00636">
    <property type="entry name" value="DNAJ_1"/>
    <property type="match status" value="1"/>
</dbReference>
<keyword evidence="1" id="KW-0963">Cytoplasm</keyword>
<dbReference type="GO" id="GO:0005737">
    <property type="term" value="C:cytoplasm"/>
    <property type="evidence" value="ECO:0007669"/>
    <property type="project" value="TreeGrafter"/>
</dbReference>
<evidence type="ECO:0000256" key="3">
    <source>
        <dbReference type="ARBA" id="ARBA00023186"/>
    </source>
</evidence>
<dbReference type="Gene3D" id="2.60.260.20">
    <property type="entry name" value="Urease metallochaperone UreE, N-terminal domain"/>
    <property type="match status" value="2"/>
</dbReference>
<evidence type="ECO:0000259" key="5">
    <source>
        <dbReference type="PROSITE" id="PS50076"/>
    </source>
</evidence>
<dbReference type="InterPro" id="IPR002939">
    <property type="entry name" value="DnaJ_C"/>
</dbReference>
<evidence type="ECO:0000313" key="6">
    <source>
        <dbReference type="EMBL" id="PWG64891.1"/>
    </source>
</evidence>
<dbReference type="AlphaFoldDB" id="A0A2U2N6S4"/>
<comment type="caution">
    <text evidence="6">The sequence shown here is derived from an EMBL/GenBank/DDBJ whole genome shotgun (WGS) entry which is preliminary data.</text>
</comment>
<feature type="region of interest" description="Disordered" evidence="4">
    <location>
        <begin position="72"/>
        <end position="96"/>
    </location>
</feature>
<dbReference type="Pfam" id="PF01556">
    <property type="entry name" value="DnaJ_C"/>
    <property type="match status" value="1"/>
</dbReference>
<dbReference type="InterPro" id="IPR008971">
    <property type="entry name" value="HSP40/DnaJ_pept-bd"/>
</dbReference>
<sequence>MEYRDYYKTLGVDRNASADEIKKAYRRLARKYHPDVSKEPDAEKRFKEVAEAYEVLKDPEKRKLYDQLGSDWRAGQDFRPPPGWEQAGRGRQRAGGGSADFGDFSDFFESVFGGGFGGSPFEEVFGGGGRHRRAGGGRGFARRGGDRTAKITVSLEEAYHGASKTFAIEDTEPDAGGAVRRRTRNLRVRIPAGVTNGQRIRLAGQGDPGLGGGERGDLMLEVHIAPHRTFHLRGRDVHLDLPVAPWEAALGATLKVPTLGGHVDLKIPPGSQSGRRLRLRGRGLPGDPPGDQYVTLKIVNPPVDSEEAKRLFREMEKRLDFDPRAAMQA</sequence>
<reference evidence="6 7" key="1">
    <citation type="submission" date="2018-05" db="EMBL/GenBank/DDBJ databases">
        <title>Spiribacter halobius sp. nov., a moderately halophilic bacterium isolated from marine solar saltern.</title>
        <authorList>
            <person name="Zheng W.-S."/>
            <person name="Lu D.-C."/>
            <person name="Du Z.-J."/>
        </authorList>
    </citation>
    <scope>NUCLEOTIDE SEQUENCE [LARGE SCALE GENOMIC DNA]</scope>
    <source>
        <strain evidence="6 7">E85</strain>
    </source>
</reference>
<dbReference type="EMBL" id="QFFI01000004">
    <property type="protein sequence ID" value="PWG64891.1"/>
    <property type="molecule type" value="Genomic_DNA"/>
</dbReference>